<dbReference type="InterPro" id="IPR032308">
    <property type="entry name" value="TDBD"/>
</dbReference>
<dbReference type="InterPro" id="IPR046341">
    <property type="entry name" value="SET_dom_sf"/>
</dbReference>
<dbReference type="CDD" id="cd15571">
    <property type="entry name" value="ePHD"/>
    <property type="match status" value="1"/>
</dbReference>
<dbReference type="CDD" id="cd10518">
    <property type="entry name" value="SET_SETD1-like"/>
    <property type="match status" value="1"/>
</dbReference>
<dbReference type="InterPro" id="IPR034732">
    <property type="entry name" value="EPHD"/>
</dbReference>
<evidence type="ECO:0000259" key="11">
    <source>
        <dbReference type="PROSITE" id="PS50016"/>
    </source>
</evidence>
<keyword evidence="4" id="KW-0862">Zinc</keyword>
<dbReference type="Pfam" id="PF13831">
    <property type="entry name" value="PHD_2"/>
    <property type="match status" value="1"/>
</dbReference>
<keyword evidence="15" id="KW-1185">Reference proteome</keyword>
<dbReference type="InterPro" id="IPR019787">
    <property type="entry name" value="Znf_PHD-finger"/>
</dbReference>
<dbReference type="GO" id="GO:0045893">
    <property type="term" value="P:positive regulation of DNA-templated transcription"/>
    <property type="evidence" value="ECO:0007669"/>
    <property type="project" value="TreeGrafter"/>
</dbReference>
<dbReference type="SUPFAM" id="SSF82199">
    <property type="entry name" value="SET domain"/>
    <property type="match status" value="1"/>
</dbReference>
<evidence type="ECO:0000256" key="5">
    <source>
        <dbReference type="ARBA" id="ARBA00022853"/>
    </source>
</evidence>
<evidence type="ECO:0000256" key="9">
    <source>
        <dbReference type="PROSITE-ProRule" id="PRU00146"/>
    </source>
</evidence>
<evidence type="ECO:0000313" key="15">
    <source>
        <dbReference type="Proteomes" id="UP000325577"/>
    </source>
</evidence>
<evidence type="ECO:0000256" key="3">
    <source>
        <dbReference type="ARBA" id="ARBA00022771"/>
    </source>
</evidence>
<keyword evidence="3 9" id="KW-0863">Zinc-finger</keyword>
<evidence type="ECO:0000256" key="4">
    <source>
        <dbReference type="ARBA" id="ARBA00022833"/>
    </source>
</evidence>
<gene>
    <name evidence="14" type="ORF">F0562_007386</name>
</gene>
<keyword evidence="7" id="KW-0804">Transcription</keyword>
<evidence type="ECO:0000259" key="12">
    <source>
        <dbReference type="PROSITE" id="PS50280"/>
    </source>
</evidence>
<evidence type="ECO:0000256" key="6">
    <source>
        <dbReference type="ARBA" id="ARBA00023015"/>
    </source>
</evidence>
<dbReference type="PROSITE" id="PS51805">
    <property type="entry name" value="EPHD"/>
    <property type="match status" value="1"/>
</dbReference>
<organism evidence="14 15">
    <name type="scientific">Nyssa sinensis</name>
    <dbReference type="NCBI Taxonomy" id="561372"/>
    <lineage>
        <taxon>Eukaryota</taxon>
        <taxon>Viridiplantae</taxon>
        <taxon>Streptophyta</taxon>
        <taxon>Embryophyta</taxon>
        <taxon>Tracheophyta</taxon>
        <taxon>Spermatophyta</taxon>
        <taxon>Magnoliopsida</taxon>
        <taxon>eudicotyledons</taxon>
        <taxon>Gunneridae</taxon>
        <taxon>Pentapetalae</taxon>
        <taxon>asterids</taxon>
        <taxon>Cornales</taxon>
        <taxon>Nyssaceae</taxon>
        <taxon>Nyssa</taxon>
    </lineage>
</organism>
<dbReference type="InterPro" id="IPR001214">
    <property type="entry name" value="SET_dom"/>
</dbReference>
<dbReference type="PROSITE" id="PS50280">
    <property type="entry name" value="SET"/>
    <property type="match status" value="1"/>
</dbReference>
<dbReference type="GO" id="GO:0035097">
    <property type="term" value="C:histone methyltransferase complex"/>
    <property type="evidence" value="ECO:0007669"/>
    <property type="project" value="TreeGrafter"/>
</dbReference>
<evidence type="ECO:0000256" key="2">
    <source>
        <dbReference type="ARBA" id="ARBA00022723"/>
    </source>
</evidence>
<evidence type="ECO:0000313" key="14">
    <source>
        <dbReference type="EMBL" id="KAA8525531.1"/>
    </source>
</evidence>
<keyword evidence="8" id="KW-0539">Nucleus</keyword>
<reference evidence="14 15" key="1">
    <citation type="submission" date="2019-09" db="EMBL/GenBank/DDBJ databases">
        <title>A chromosome-level genome assembly of the Chinese tupelo Nyssa sinensis.</title>
        <authorList>
            <person name="Yang X."/>
            <person name="Kang M."/>
            <person name="Yang Y."/>
            <person name="Xiong H."/>
            <person name="Wang M."/>
            <person name="Zhang Z."/>
            <person name="Wang Z."/>
            <person name="Wu H."/>
            <person name="Ma T."/>
            <person name="Liu J."/>
            <person name="Xi Z."/>
        </authorList>
    </citation>
    <scope>NUCLEOTIDE SEQUENCE [LARGE SCALE GENOMIC DNA]</scope>
    <source>
        <strain evidence="14">J267</strain>
        <tissue evidence="14">Leaf</tissue>
    </source>
</reference>
<dbReference type="PANTHER" id="PTHR45838:SF4">
    <property type="entry name" value="HISTONE-LYSINE N-METHYLTRANSFERASE TRITHORAX"/>
    <property type="match status" value="1"/>
</dbReference>
<evidence type="ECO:0000256" key="1">
    <source>
        <dbReference type="ARBA" id="ARBA00004123"/>
    </source>
</evidence>
<feature type="domain" description="SET" evidence="12">
    <location>
        <begin position="1466"/>
        <end position="1587"/>
    </location>
</feature>
<keyword evidence="2" id="KW-0479">Metal-binding</keyword>
<feature type="domain" description="PHD-type" evidence="13">
    <location>
        <begin position="1269"/>
        <end position="1387"/>
    </location>
</feature>
<evidence type="ECO:0000256" key="10">
    <source>
        <dbReference type="SAM" id="MobiDB-lite"/>
    </source>
</evidence>
<keyword evidence="5" id="KW-0156">Chromatin regulator</keyword>
<comment type="subcellular location">
    <subcellularLocation>
        <location evidence="1">Nucleus</location>
    </subcellularLocation>
</comment>
<dbReference type="OrthoDB" id="308383at2759"/>
<dbReference type="GO" id="GO:0042800">
    <property type="term" value="F:histone H3K4 methyltransferase activity"/>
    <property type="evidence" value="ECO:0007669"/>
    <property type="project" value="TreeGrafter"/>
</dbReference>
<protein>
    <recommendedName>
        <fullName evidence="16">Histone-lysine N-methyltransferase</fullName>
    </recommendedName>
</protein>
<dbReference type="Gene3D" id="2.170.270.10">
    <property type="entry name" value="SET domain"/>
    <property type="match status" value="1"/>
</dbReference>
<evidence type="ECO:0000259" key="13">
    <source>
        <dbReference type="PROSITE" id="PS51805"/>
    </source>
</evidence>
<dbReference type="GO" id="GO:0008270">
    <property type="term" value="F:zinc ion binding"/>
    <property type="evidence" value="ECO:0007669"/>
    <property type="project" value="UniProtKB-KW"/>
</dbReference>
<accession>A0A5J5A7X2</accession>
<dbReference type="PANTHER" id="PTHR45838">
    <property type="entry name" value="HISTONE-LYSINE-N-METHYLTRANSFERASE 2 KMT2 FAMILY MEMBER"/>
    <property type="match status" value="1"/>
</dbReference>
<dbReference type="Pfam" id="PF00856">
    <property type="entry name" value="SET"/>
    <property type="match status" value="1"/>
</dbReference>
<dbReference type="InterPro" id="IPR013083">
    <property type="entry name" value="Znf_RING/FYVE/PHD"/>
</dbReference>
<proteinExistence type="predicted"/>
<dbReference type="SUPFAM" id="SSF57903">
    <property type="entry name" value="FYVE/PHD zinc finger"/>
    <property type="match status" value="1"/>
</dbReference>
<keyword evidence="6" id="KW-0805">Transcription regulation</keyword>
<dbReference type="PROSITE" id="PS50016">
    <property type="entry name" value="ZF_PHD_2"/>
    <property type="match status" value="1"/>
</dbReference>
<evidence type="ECO:0000256" key="7">
    <source>
        <dbReference type="ARBA" id="ARBA00023163"/>
    </source>
</evidence>
<dbReference type="EMBL" id="CM018046">
    <property type="protein sequence ID" value="KAA8525531.1"/>
    <property type="molecule type" value="Genomic_DNA"/>
</dbReference>
<evidence type="ECO:0000256" key="8">
    <source>
        <dbReference type="ARBA" id="ARBA00023242"/>
    </source>
</evidence>
<evidence type="ECO:0008006" key="16">
    <source>
        <dbReference type="Google" id="ProtNLM"/>
    </source>
</evidence>
<sequence length="1741" mass="191126">MDNSWQMKCSSTWQSLTSLMASSSQLQPLESRNQMLNAGHYLYPHVAQEPSSAARGMIQEPMFPKASNLNSYISGHAEMGSSFLSLLSGPPSLLQCNLQPFPKPFIASSKVPVDGSCSIMVSTAESKVLPPPAGPLSQDLRNQNPKVGADLCAVVSSRELISANYGTGLLSQNLRNQSPKIGADPCPVASSRRVASANCGSLQDVLQAANLNLQNSELSKAVIHHIVPGNEKVKDISSPMGNWLTGARPANVGKPHATNIQASQKFQLQMNSPLSHQSSTLTSGCPRVFCLGASGNLLLSNTGLLGVVCSCHGLHMSVSKFSEHSGLCDVNPGDAVYMDSGETIAQWRRLYFHKFGIRVPEDHSGWDWPEGFSATAGLVKHSATVPNMSKNSDAPNLNNTSGAFVGSGQSWNNVVIPKNPHTGQKLVNEVIHNEKQRNAQDSCNFLFKGLTGTSQSNLHPRADNQIVECPISGCSTMSKLAGIRGPDNGCQSISAYIDSISKSGNLITSHPNLQNSETPGKDFDFSRFSNSKEGDIVDRDTVPSNIELRLGQPSQQTRTLGNSCLPMFGSHLFDTIGDPQKSHFLEQLIHNTSNSVVMEECRQHLKHAADTSISNARREQSQFNNMNHGSGVNNITHAAKIEQFKGDEARGPVISMLLSHLKNSAEGKLHFKATNNLVNGNEHVMPRTPCESHTAKCESINFLRNRGDGTEKQSSINEIGLHKHMDKGKGLGSDANGSHVATESSFNFPTKHLENTSSFSAVAGGTGHHSSAIRDKNSHLYQFSGMSPDASDTRNAFNYFGKLSCLGHNGNLDNFFLRSISSPMDPGSVLPSQAVSMGFSATTSISVPSLTPALPNKDSIGLSPYLLDENMRRIACRHIMESYNQDPAISSFGTNQENGRFINSCGVKLQGSAVDPLMSKERVHGPNITGKQDISEVATKSIQSGVTWMSRDREKLAPVAGLNKWCDFSTFSQGPLLHSKEMETHCQLSRDPHAVEQSSLRSENNITSSSEHGKCCQRAPYTYFPGKCTCAVHTNCLVGDCDFKGKTSLDASRELAESVGGKDSSSTDFSTKKISKCVAQRKSRYLGKFLENAEDGKCHVGEMYNANKSTKEYHCQSSILDLDTFCCVCGSSNKEETNCLLECSRCWIRVHQACYGVSKVPKAWYCRPCRTSSKNIVCVLCGYGGGAMTRALRSRNIVKSLLKAWKIVTESRPKNTISPCEALEDQLRIMNSKSGLQNDLYPVFRHVHVESSSTVWKMDLQKQLDSVKNLSCSSSNLKVDNSITAGILDSTVKQWVHMVCGLWTPGTRCPNVDTMSAFDVSGAFCPNGNVVCSMCNRPGGSCIQCRVVDCCVQFHPWCAHQKGLLQSEVEGVDNESVGFYGRCVLHATYHLCDSDGDPIDTETAHPGENESTCARTEGYKGRKREGFQHNPSCQSNGSGLPKLPISDIEYDCRKEYTRYKQSKGWKRLVVYKSGIHALGLYTSRFIPRGAMVVEYVGEIVGLRVADKRESEYQSGRKLQYKSACYFFRIDKEHIIDATRKGGIARFVNHSCLPNCVAKVISVRNEKKVVFFAERDIYPGEEITYDYHFNHEDEEFDDKRSPSTWLRSRAHELPEIKGKCRNLISRMGRHRRNSADFSYDPLSYALNFDDGAADDDRDDGSPVRNFSRRLPRSPPTPRSVAPQMPRTETVRSVDPRMPRAEIVRIVTPPRLMGEKAMGIAMQSARSVKAQPAVSREFLVEIF</sequence>
<feature type="domain" description="PHD-type" evidence="11">
    <location>
        <begin position="1123"/>
        <end position="1172"/>
    </location>
</feature>
<dbReference type="InterPro" id="IPR001965">
    <property type="entry name" value="Znf_PHD"/>
</dbReference>
<name>A0A5J5A7X2_9ASTE</name>
<dbReference type="SMART" id="SM00249">
    <property type="entry name" value="PHD"/>
    <property type="match status" value="2"/>
</dbReference>
<dbReference type="Pfam" id="PF16135">
    <property type="entry name" value="TDBD"/>
    <property type="match status" value="1"/>
</dbReference>
<dbReference type="Pfam" id="PF13832">
    <property type="entry name" value="zf-HC5HC2H_2"/>
    <property type="match status" value="1"/>
</dbReference>
<dbReference type="SMART" id="SM00317">
    <property type="entry name" value="SET"/>
    <property type="match status" value="1"/>
</dbReference>
<dbReference type="Proteomes" id="UP000325577">
    <property type="component" value="Linkage Group LG3"/>
</dbReference>
<dbReference type="InterPro" id="IPR011011">
    <property type="entry name" value="Znf_FYVE_PHD"/>
</dbReference>
<feature type="region of interest" description="Disordered" evidence="10">
    <location>
        <begin position="1649"/>
        <end position="1691"/>
    </location>
</feature>
<dbReference type="Gene3D" id="3.30.40.10">
    <property type="entry name" value="Zinc/RING finger domain, C3HC4 (zinc finger)"/>
    <property type="match status" value="2"/>
</dbReference>